<name>A0ABU4JGQ5_9FLAO</name>
<sequence>MNQQILNILYSKLETKWVTVPIKPFSSIANLPIQLGRNAGIYQIKTDTPINILKKFGERNDKAHYNFSKKIDESFKLKDLFIPENLLDGYVVYTGHQKYLRQRCKEHFIGSRGTGCLNIFEFEELRKYNWWFEYLEVSNFLGFIDSQLLRTYLEQLHRANIGWLILCSQ</sequence>
<organism evidence="1 2">
    <name type="scientific">Epilithonimonas ginsengisoli</name>
    <dbReference type="NCBI Taxonomy" id="1245592"/>
    <lineage>
        <taxon>Bacteria</taxon>
        <taxon>Pseudomonadati</taxon>
        <taxon>Bacteroidota</taxon>
        <taxon>Flavobacteriia</taxon>
        <taxon>Flavobacteriales</taxon>
        <taxon>Weeksellaceae</taxon>
        <taxon>Chryseobacterium group</taxon>
        <taxon>Epilithonimonas</taxon>
    </lineage>
</organism>
<comment type="caution">
    <text evidence="1">The sequence shown here is derived from an EMBL/GenBank/DDBJ whole genome shotgun (WGS) entry which is preliminary data.</text>
</comment>
<dbReference type="Proteomes" id="UP001204439">
    <property type="component" value="Unassembled WGS sequence"/>
</dbReference>
<proteinExistence type="predicted"/>
<gene>
    <name evidence="1" type="ORF">NG800_008140</name>
</gene>
<dbReference type="RefSeq" id="WP_063970039.1">
    <property type="nucleotide sequence ID" value="NZ_JAMXLT020000012.1"/>
</dbReference>
<protein>
    <recommendedName>
        <fullName evidence="3">GIY-YIG domain-containing protein</fullName>
    </recommendedName>
</protein>
<keyword evidence="2" id="KW-1185">Reference proteome</keyword>
<evidence type="ECO:0008006" key="3">
    <source>
        <dbReference type="Google" id="ProtNLM"/>
    </source>
</evidence>
<evidence type="ECO:0000313" key="2">
    <source>
        <dbReference type="Proteomes" id="UP001204439"/>
    </source>
</evidence>
<dbReference type="EMBL" id="JAMXLT020000012">
    <property type="protein sequence ID" value="MDW8548877.1"/>
    <property type="molecule type" value="Genomic_DNA"/>
</dbReference>
<accession>A0ABU4JGQ5</accession>
<reference evidence="1 2" key="1">
    <citation type="submission" date="2023-11" db="EMBL/GenBank/DDBJ databases">
        <title>First isolation, identification, and characterization of non-pathogenic Epilithonimonas ginsengisoli isolated from diseased farmed rainbow trout (Oncorhynchus mykiss) in Chile.</title>
        <authorList>
            <person name="Miranda C.D."/>
            <person name="Irgang R."/>
            <person name="Concha C."/>
            <person name="Rojas R."/>
            <person name="Avendano R."/>
        </authorList>
    </citation>
    <scope>NUCLEOTIDE SEQUENCE [LARGE SCALE GENOMIC DNA]</scope>
    <source>
        <strain evidence="1 2">FP99</strain>
    </source>
</reference>
<evidence type="ECO:0000313" key="1">
    <source>
        <dbReference type="EMBL" id="MDW8548877.1"/>
    </source>
</evidence>